<dbReference type="PANTHER" id="PTHR33121:SF76">
    <property type="entry name" value="SIGNALING PROTEIN"/>
    <property type="match status" value="1"/>
</dbReference>
<dbReference type="RefSeq" id="WP_013625157.1">
    <property type="nucleotide sequence ID" value="NC_015172.1"/>
</dbReference>
<dbReference type="STRING" id="645991.Sgly_1996"/>
<feature type="domain" description="GGDEF" evidence="2">
    <location>
        <begin position="484"/>
        <end position="615"/>
    </location>
</feature>
<organism evidence="3 4">
    <name type="scientific">Syntrophobotulus glycolicus (strain DSM 8271 / FlGlyR)</name>
    <dbReference type="NCBI Taxonomy" id="645991"/>
    <lineage>
        <taxon>Bacteria</taxon>
        <taxon>Bacillati</taxon>
        <taxon>Bacillota</taxon>
        <taxon>Clostridia</taxon>
        <taxon>Eubacteriales</taxon>
        <taxon>Desulfitobacteriaceae</taxon>
        <taxon>Syntrophobotulus</taxon>
    </lineage>
</organism>
<dbReference type="CDD" id="cd01948">
    <property type="entry name" value="EAL"/>
    <property type="match status" value="1"/>
</dbReference>
<dbReference type="AlphaFoldDB" id="F0T1E9"/>
<dbReference type="HOGENOM" id="CLU_444055_0_0_9"/>
<dbReference type="InterPro" id="IPR000160">
    <property type="entry name" value="GGDEF_dom"/>
</dbReference>
<dbReference type="InterPro" id="IPR035919">
    <property type="entry name" value="EAL_sf"/>
</dbReference>
<dbReference type="Pfam" id="PF00990">
    <property type="entry name" value="GGDEF"/>
    <property type="match status" value="1"/>
</dbReference>
<dbReference type="InterPro" id="IPR029151">
    <property type="entry name" value="Sensor-like_sf"/>
</dbReference>
<dbReference type="PANTHER" id="PTHR33121">
    <property type="entry name" value="CYCLIC DI-GMP PHOSPHODIESTERASE PDEF"/>
    <property type="match status" value="1"/>
</dbReference>
<dbReference type="InterPro" id="IPR001633">
    <property type="entry name" value="EAL_dom"/>
</dbReference>
<dbReference type="EMBL" id="CP002547">
    <property type="protein sequence ID" value="ADY56290.1"/>
    <property type="molecule type" value="Genomic_DNA"/>
</dbReference>
<keyword evidence="4" id="KW-1185">Reference proteome</keyword>
<dbReference type="PROSITE" id="PS50887">
    <property type="entry name" value="GGDEF"/>
    <property type="match status" value="1"/>
</dbReference>
<dbReference type="Gene3D" id="3.20.20.450">
    <property type="entry name" value="EAL domain"/>
    <property type="match status" value="1"/>
</dbReference>
<dbReference type="Gene3D" id="3.30.70.270">
    <property type="match status" value="1"/>
</dbReference>
<accession>F0T1E9</accession>
<evidence type="ECO:0000313" key="4">
    <source>
        <dbReference type="Proteomes" id="UP000007488"/>
    </source>
</evidence>
<dbReference type="InterPro" id="IPR029787">
    <property type="entry name" value="Nucleotide_cyclase"/>
</dbReference>
<dbReference type="Pfam" id="PF00563">
    <property type="entry name" value="EAL"/>
    <property type="match status" value="1"/>
</dbReference>
<evidence type="ECO:0000313" key="3">
    <source>
        <dbReference type="EMBL" id="ADY56290.1"/>
    </source>
</evidence>
<evidence type="ECO:0000259" key="2">
    <source>
        <dbReference type="PROSITE" id="PS50887"/>
    </source>
</evidence>
<dbReference type="SMART" id="SM00052">
    <property type="entry name" value="EAL"/>
    <property type="match status" value="1"/>
</dbReference>
<dbReference type="FunFam" id="3.30.70.270:FF:000001">
    <property type="entry name" value="Diguanylate cyclase domain protein"/>
    <property type="match status" value="1"/>
</dbReference>
<feature type="domain" description="EAL" evidence="1">
    <location>
        <begin position="7"/>
        <end position="260"/>
    </location>
</feature>
<sequence>MQPLLNKNREISNIREIITNKRVIVHFQPVVSVSRKMVIGVEGLIRGINTGTNEIISPAVLFNAACDEGLTLELDRICREEVIKAFRELYQKNHDRLLFINVDASILDKVEGSNYLRNQVNTYEINPRNIVIEINETKVQDNTALKKFTDTYRKLGFMVAIDDVGTGFSNMDRILLIKPDMIKIDISLVRNINNDYYKQGVFKSLVNLANEIGALVIAEGAETEEEAIQILRLGGQMIQGYFFAKPQEIYNESTIFCNNKIEILSRSFNQYMSSKIRDEKQKNKNLNLIVNKSIKELVPVSCQEFDHRLLKIIWANKVIECAYILDEYGIQISNTIRFYDKNKVKDDLIFYSAMIGTDHSMEKYYYPLTGAGLKKYITEPYVSLATGNLCITISKVFTNMENKKYILCMDFNTNTHPYDLDLMKDMTRSDLIFSINGKSITEINRIVNKMNEEMLKDSLTNTYNRRYIEERLLVDIFNASNQNEPISVILADIDYFKKINDTYGHLAGDHVLREFAKIIKQHIRKNTDWIARYGGEEFLIVLSDSNENIAYRVAEKVRQAVEKARIRYNNKNICITASFGTYTLNSEKMTYEQLIDNADKNLYRAKNSGRNKTVS</sequence>
<dbReference type="InterPro" id="IPR043128">
    <property type="entry name" value="Rev_trsase/Diguanyl_cyclase"/>
</dbReference>
<dbReference type="eggNOG" id="COG2200">
    <property type="taxonomic scope" value="Bacteria"/>
</dbReference>
<dbReference type="Gene3D" id="3.30.450.20">
    <property type="entry name" value="PAS domain"/>
    <property type="match status" value="1"/>
</dbReference>
<evidence type="ECO:0000259" key="1">
    <source>
        <dbReference type="PROSITE" id="PS50883"/>
    </source>
</evidence>
<reference evidence="3 4" key="1">
    <citation type="journal article" date="2011" name="Stand. Genomic Sci.">
        <title>Complete genome sequence of Syntrophobotulus glycolicus type strain (FlGlyR).</title>
        <authorList>
            <person name="Han C."/>
            <person name="Mwirichia R."/>
            <person name="Chertkov O."/>
            <person name="Held B."/>
            <person name="Lapidus A."/>
            <person name="Nolan M."/>
            <person name="Lucas S."/>
            <person name="Hammon N."/>
            <person name="Deshpande S."/>
            <person name="Cheng J.F."/>
            <person name="Tapia R."/>
            <person name="Goodwin L."/>
            <person name="Pitluck S."/>
            <person name="Huntemann M."/>
            <person name="Liolios K."/>
            <person name="Ivanova N."/>
            <person name="Pagani I."/>
            <person name="Mavromatis K."/>
            <person name="Ovchinikova G."/>
            <person name="Pati A."/>
            <person name="Chen A."/>
            <person name="Palaniappan K."/>
            <person name="Land M."/>
            <person name="Hauser L."/>
            <person name="Brambilla E.M."/>
            <person name="Rohde M."/>
            <person name="Spring S."/>
            <person name="Sikorski J."/>
            <person name="Goker M."/>
            <person name="Woyke T."/>
            <person name="Bristow J."/>
            <person name="Eisen J.A."/>
            <person name="Markowitz V."/>
            <person name="Hugenholtz P."/>
            <person name="Kyrpides N.C."/>
            <person name="Klenk H.P."/>
            <person name="Detter J.C."/>
        </authorList>
    </citation>
    <scope>NUCLEOTIDE SEQUENCE [LARGE SCALE GENOMIC DNA]</scope>
    <source>
        <strain evidence="4">DSM 8271 / FlGlyR</strain>
    </source>
</reference>
<dbReference type="GO" id="GO:0071111">
    <property type="term" value="F:cyclic-guanylate-specific phosphodiesterase activity"/>
    <property type="evidence" value="ECO:0007669"/>
    <property type="project" value="InterPro"/>
</dbReference>
<dbReference type="PROSITE" id="PS50883">
    <property type="entry name" value="EAL"/>
    <property type="match status" value="1"/>
</dbReference>
<dbReference type="SMART" id="SM00267">
    <property type="entry name" value="GGDEF"/>
    <property type="match status" value="1"/>
</dbReference>
<proteinExistence type="predicted"/>
<name>F0T1E9_SYNGF</name>
<dbReference type="InterPro" id="IPR050706">
    <property type="entry name" value="Cyclic-di-GMP_PDE-like"/>
</dbReference>
<reference evidence="4" key="2">
    <citation type="submission" date="2011-02" db="EMBL/GenBank/DDBJ databases">
        <title>The complete genome of Syntrophobotulus glycolicus DSM 8271.</title>
        <authorList>
            <person name="Lucas S."/>
            <person name="Copeland A."/>
            <person name="Lapidus A."/>
            <person name="Bruce D."/>
            <person name="Goodwin L."/>
            <person name="Pitluck S."/>
            <person name="Kyrpides N."/>
            <person name="Mavromatis K."/>
            <person name="Pagani I."/>
            <person name="Ivanova N."/>
            <person name="Mikhailova N."/>
            <person name="Chertkov O."/>
            <person name="Held B."/>
            <person name="Detter J.C."/>
            <person name="Tapia R."/>
            <person name="Han C."/>
            <person name="Land M."/>
            <person name="Hauser L."/>
            <person name="Markowitz V."/>
            <person name="Cheng J.-F."/>
            <person name="Hugenholtz P."/>
            <person name="Woyke T."/>
            <person name="Wu D."/>
            <person name="Spring S."/>
            <person name="Schroeder M."/>
            <person name="Brambilla E."/>
            <person name="Klenk H.-P."/>
            <person name="Eisen J.A."/>
        </authorList>
    </citation>
    <scope>NUCLEOTIDE SEQUENCE [LARGE SCALE GENOMIC DNA]</scope>
    <source>
        <strain evidence="4">DSM 8271 / FlGlyR</strain>
    </source>
</reference>
<dbReference type="eggNOG" id="COG3706">
    <property type="taxonomic scope" value="Bacteria"/>
</dbReference>
<dbReference type="OrthoDB" id="9813903at2"/>
<dbReference type="NCBIfam" id="TIGR00254">
    <property type="entry name" value="GGDEF"/>
    <property type="match status" value="1"/>
</dbReference>
<dbReference type="CDD" id="cd18773">
    <property type="entry name" value="PDC1_HK_sensor"/>
    <property type="match status" value="1"/>
</dbReference>
<dbReference type="SUPFAM" id="SSF141868">
    <property type="entry name" value="EAL domain-like"/>
    <property type="match status" value="1"/>
</dbReference>
<dbReference type="CDD" id="cd01949">
    <property type="entry name" value="GGDEF"/>
    <property type="match status" value="1"/>
</dbReference>
<dbReference type="KEGG" id="sgy:Sgly_1996"/>
<dbReference type="SUPFAM" id="SSF55073">
    <property type="entry name" value="Nucleotide cyclase"/>
    <property type="match status" value="1"/>
</dbReference>
<dbReference type="SUPFAM" id="SSF103190">
    <property type="entry name" value="Sensory domain-like"/>
    <property type="match status" value="1"/>
</dbReference>
<dbReference type="Proteomes" id="UP000007488">
    <property type="component" value="Chromosome"/>
</dbReference>
<protein>
    <submittedName>
        <fullName evidence="3">Diguanylate cyclase/phosphodiesterase</fullName>
    </submittedName>
</protein>
<gene>
    <name evidence="3" type="ordered locus">Sgly_1996</name>
</gene>